<evidence type="ECO:0000259" key="3">
    <source>
        <dbReference type="PROSITE" id="PS50158"/>
    </source>
</evidence>
<dbReference type="Gene3D" id="4.10.60.10">
    <property type="entry name" value="Zinc finger, CCHC-type"/>
    <property type="match status" value="1"/>
</dbReference>
<feature type="region of interest" description="Disordered" evidence="2">
    <location>
        <begin position="1"/>
        <end position="24"/>
    </location>
</feature>
<keyword evidence="1" id="KW-0862">Zinc</keyword>
<gene>
    <name evidence="4" type="ORF">ANCCAN_05173</name>
</gene>
<dbReference type="AlphaFoldDB" id="A0A368GWI7"/>
<dbReference type="SMART" id="SM00343">
    <property type="entry name" value="ZnF_C2HC"/>
    <property type="match status" value="1"/>
</dbReference>
<keyword evidence="1" id="KW-0479">Metal-binding</keyword>
<organism evidence="4 5">
    <name type="scientific">Ancylostoma caninum</name>
    <name type="common">Dog hookworm</name>
    <dbReference type="NCBI Taxonomy" id="29170"/>
    <lineage>
        <taxon>Eukaryota</taxon>
        <taxon>Metazoa</taxon>
        <taxon>Ecdysozoa</taxon>
        <taxon>Nematoda</taxon>
        <taxon>Chromadorea</taxon>
        <taxon>Rhabditida</taxon>
        <taxon>Rhabditina</taxon>
        <taxon>Rhabditomorpha</taxon>
        <taxon>Strongyloidea</taxon>
        <taxon>Ancylostomatidae</taxon>
        <taxon>Ancylostomatinae</taxon>
        <taxon>Ancylostoma</taxon>
    </lineage>
</organism>
<keyword evidence="5" id="KW-1185">Reference proteome</keyword>
<name>A0A368GWI7_ANCCA</name>
<reference evidence="4 5" key="1">
    <citation type="submission" date="2014-10" db="EMBL/GenBank/DDBJ databases">
        <title>Draft genome of the hookworm Ancylostoma caninum.</title>
        <authorList>
            <person name="Mitreva M."/>
        </authorList>
    </citation>
    <scope>NUCLEOTIDE SEQUENCE [LARGE SCALE GENOMIC DNA]</scope>
    <source>
        <strain evidence="4 5">Baltimore</strain>
    </source>
</reference>
<dbReference type="InterPro" id="IPR001878">
    <property type="entry name" value="Znf_CCHC"/>
</dbReference>
<accession>A0A368GWI7</accession>
<dbReference type="GO" id="GO:0019899">
    <property type="term" value="F:enzyme binding"/>
    <property type="evidence" value="ECO:0007669"/>
    <property type="project" value="UniProtKB-ARBA"/>
</dbReference>
<dbReference type="InterPro" id="IPR036875">
    <property type="entry name" value="Znf_CCHC_sf"/>
</dbReference>
<protein>
    <submittedName>
        <fullName evidence="4">Zinc knuckle</fullName>
    </submittedName>
</protein>
<evidence type="ECO:0000256" key="2">
    <source>
        <dbReference type="SAM" id="MobiDB-lite"/>
    </source>
</evidence>
<dbReference type="Pfam" id="PF00098">
    <property type="entry name" value="zf-CCHC"/>
    <property type="match status" value="1"/>
</dbReference>
<proteinExistence type="predicted"/>
<dbReference type="SUPFAM" id="SSF57756">
    <property type="entry name" value="Retrovirus zinc finger-like domains"/>
    <property type="match status" value="1"/>
</dbReference>
<feature type="domain" description="CCHC-type" evidence="3">
    <location>
        <begin position="369"/>
        <end position="385"/>
    </location>
</feature>
<comment type="caution">
    <text evidence="4">The sequence shown here is derived from an EMBL/GenBank/DDBJ whole genome shotgun (WGS) entry which is preliminary data.</text>
</comment>
<evidence type="ECO:0000256" key="1">
    <source>
        <dbReference type="PROSITE-ProRule" id="PRU00047"/>
    </source>
</evidence>
<dbReference type="STRING" id="29170.A0A368GWI7"/>
<feature type="region of interest" description="Disordered" evidence="2">
    <location>
        <begin position="157"/>
        <end position="177"/>
    </location>
</feature>
<dbReference type="Proteomes" id="UP000252519">
    <property type="component" value="Unassembled WGS sequence"/>
</dbReference>
<sequence>MAAHEGENQGTVQPKEGLPRNQVSEMTSQDWGVVRVSEELERVICKIEQLPQLISENLAETRIAGKYRSQMMTVIENQAKAVCLLLGELKKSTQGYSQFGKELFRALQFKGVESMDDLNDFLTTTERDGELLSEICGMFNTDVLQVRDVLGEIKQLQNSRQARSQSAQEEKMDVSQENGQFNSDVIGIVDDRQVNYSERFQMRTERPATRLTGVAYGQHSKQHSEPWDQTDTEDRGQAYKLLAYMQANTCVSPGIFKGMKHENFEEFIRRFGRKYKGVIMDDHTLIEISGDDHLEGRSKNVFLSIPEEVRGQGFRAVVDELRRLLANDSMAGRLRALTELRTGFPRREKPGPQSNNESRAGVRGNSEQRRCYNCNKFGHIGRECPLKQTQVKQIGSKQSKREQSQELSRLAQISAEARSLGVRVTNEREEKRPLVGGKFSVWVKLLNTRLPAILDTGSMINIIPVGVLARAKDTGADVDRLEVIPENEMVPVYDASNNRMDFMGAVKIE</sequence>
<feature type="region of interest" description="Disordered" evidence="2">
    <location>
        <begin position="341"/>
        <end position="365"/>
    </location>
</feature>
<keyword evidence="1" id="KW-0863">Zinc-finger</keyword>
<dbReference type="GO" id="GO:0005737">
    <property type="term" value="C:cytoplasm"/>
    <property type="evidence" value="ECO:0007669"/>
    <property type="project" value="UniProtKB-ARBA"/>
</dbReference>
<dbReference type="GO" id="GO:0008270">
    <property type="term" value="F:zinc ion binding"/>
    <property type="evidence" value="ECO:0007669"/>
    <property type="project" value="UniProtKB-KW"/>
</dbReference>
<evidence type="ECO:0000313" key="5">
    <source>
        <dbReference type="Proteomes" id="UP000252519"/>
    </source>
</evidence>
<dbReference type="EMBL" id="JOJR01000043">
    <property type="protein sequence ID" value="RCN48711.1"/>
    <property type="molecule type" value="Genomic_DNA"/>
</dbReference>
<evidence type="ECO:0000313" key="4">
    <source>
        <dbReference type="EMBL" id="RCN48711.1"/>
    </source>
</evidence>
<dbReference type="OrthoDB" id="5860093at2759"/>
<dbReference type="PROSITE" id="PS50158">
    <property type="entry name" value="ZF_CCHC"/>
    <property type="match status" value="1"/>
</dbReference>
<dbReference type="GO" id="GO:0003676">
    <property type="term" value="F:nucleic acid binding"/>
    <property type="evidence" value="ECO:0007669"/>
    <property type="project" value="InterPro"/>
</dbReference>